<dbReference type="AlphaFoldDB" id="A0A1K1T627"/>
<proteinExistence type="predicted"/>
<dbReference type="InterPro" id="IPR027372">
    <property type="entry name" value="Phytase-like_dom"/>
</dbReference>
<name>A0A1K1T627_9PSEU</name>
<evidence type="ECO:0000313" key="4">
    <source>
        <dbReference type="Proteomes" id="UP000182740"/>
    </source>
</evidence>
<feature type="domain" description="Phytase-like" evidence="2">
    <location>
        <begin position="125"/>
        <end position="471"/>
    </location>
</feature>
<evidence type="ECO:0000256" key="1">
    <source>
        <dbReference type="SAM" id="SignalP"/>
    </source>
</evidence>
<gene>
    <name evidence="3" type="ORF">SAMN04489730_8289</name>
</gene>
<dbReference type="STRING" id="546364.SAMN04489730_8289"/>
<accession>A0A1K1T627</accession>
<evidence type="ECO:0000313" key="3">
    <source>
        <dbReference type="EMBL" id="SFW91966.1"/>
    </source>
</evidence>
<dbReference type="PANTHER" id="PTHR37957">
    <property type="entry name" value="BLR7070 PROTEIN"/>
    <property type="match status" value="1"/>
</dbReference>
<feature type="chain" id="PRO_5012588868" evidence="1">
    <location>
        <begin position="26"/>
        <end position="522"/>
    </location>
</feature>
<protein>
    <submittedName>
        <fullName evidence="3">Uncharacterized conserved protein</fullName>
    </submittedName>
</protein>
<organism evidence="3 4">
    <name type="scientific">Amycolatopsis australiensis</name>
    <dbReference type="NCBI Taxonomy" id="546364"/>
    <lineage>
        <taxon>Bacteria</taxon>
        <taxon>Bacillati</taxon>
        <taxon>Actinomycetota</taxon>
        <taxon>Actinomycetes</taxon>
        <taxon>Pseudonocardiales</taxon>
        <taxon>Pseudonocardiaceae</taxon>
        <taxon>Amycolatopsis</taxon>
    </lineage>
</organism>
<sequence>MKRVRIALVAGVLALPLAAAGPAAAHDHGPRAKDDHFHVRAGRVLTGGVLGNDRSATAVVRHTGAAHGSVSVDPDGTFRYTPAPGFTGRDSFTYTVSDAVKLYPTNLPPLATIGGVPIKGGAYGSALTPVPGAKDEFYGLTDRGPNVDAPDGGKIEPLPAFTPAIGKFRLRDGKAELERTIPLRAADGTPYNGQVSPLADTGEKIVDLTGNVLPKSPYGYDSEGLVAQRDGTFWVSDEYGPFITRFSRDGRALERLSPFDGSLPGELKYRVPNKGMEGLALTPDGGTLVGVMQSALQQPDLTKKPGNVTTLRIVTVDLRTRATHEYLYLLDDPATTGTAVSEITALSATRFLVDERDGKMQPGATKKLFEIDLTGATDVGPRAAGYDAAKGGLLVGGKSIDAYVGKDTTADATKDLAAAGIRPVSKKLFLDLGALVTTLDPSGGFFGHDKVEGVATTDGGRTVVLSNDNDFGIDGLTNAAPPYALRPKTLPDGRQDDGEYLAVDTAKLPAATSTATVTIDVR</sequence>
<feature type="signal peptide" evidence="1">
    <location>
        <begin position="1"/>
        <end position="25"/>
    </location>
</feature>
<reference evidence="4" key="1">
    <citation type="submission" date="2016-11" db="EMBL/GenBank/DDBJ databases">
        <authorList>
            <person name="Varghese N."/>
            <person name="Submissions S."/>
        </authorList>
    </citation>
    <scope>NUCLEOTIDE SEQUENCE [LARGE SCALE GENOMIC DNA]</scope>
    <source>
        <strain evidence="4">DSM 44671</strain>
    </source>
</reference>
<dbReference type="Proteomes" id="UP000182740">
    <property type="component" value="Unassembled WGS sequence"/>
</dbReference>
<keyword evidence="4" id="KW-1185">Reference proteome</keyword>
<dbReference type="SUPFAM" id="SSF101898">
    <property type="entry name" value="NHL repeat"/>
    <property type="match status" value="1"/>
</dbReference>
<dbReference type="Pfam" id="PF17963">
    <property type="entry name" value="Big_9"/>
    <property type="match status" value="1"/>
</dbReference>
<dbReference type="Gene3D" id="2.60.40.3440">
    <property type="match status" value="1"/>
</dbReference>
<dbReference type="OrthoDB" id="9758957at2"/>
<dbReference type="Pfam" id="PF13449">
    <property type="entry name" value="Phytase-like"/>
    <property type="match status" value="1"/>
</dbReference>
<dbReference type="EMBL" id="FPJG01000006">
    <property type="protein sequence ID" value="SFW91966.1"/>
    <property type="molecule type" value="Genomic_DNA"/>
</dbReference>
<dbReference type="PANTHER" id="PTHR37957:SF1">
    <property type="entry name" value="PHYTASE-LIKE DOMAIN-CONTAINING PROTEIN"/>
    <property type="match status" value="1"/>
</dbReference>
<dbReference type="RefSeq" id="WP_072481334.1">
    <property type="nucleotide sequence ID" value="NZ_FPJG01000006.1"/>
</dbReference>
<evidence type="ECO:0000259" key="2">
    <source>
        <dbReference type="Pfam" id="PF13449"/>
    </source>
</evidence>
<keyword evidence="1" id="KW-0732">Signal</keyword>